<keyword evidence="3" id="KW-0547">Nucleotide-binding</keyword>
<dbReference type="Pfam" id="PF00005">
    <property type="entry name" value="ABC_tran"/>
    <property type="match status" value="1"/>
</dbReference>
<organism evidence="6 7">
    <name type="scientific">Clostridium tetanomorphum</name>
    <dbReference type="NCBI Taxonomy" id="1553"/>
    <lineage>
        <taxon>Bacteria</taxon>
        <taxon>Bacillati</taxon>
        <taxon>Bacillota</taxon>
        <taxon>Clostridia</taxon>
        <taxon>Eubacteriales</taxon>
        <taxon>Clostridiaceae</taxon>
        <taxon>Clostridium</taxon>
    </lineage>
</organism>
<dbReference type="SUPFAM" id="SSF52540">
    <property type="entry name" value="P-loop containing nucleoside triphosphate hydrolases"/>
    <property type="match status" value="1"/>
</dbReference>
<evidence type="ECO:0000313" key="6">
    <source>
        <dbReference type="EMBL" id="MBC2399700.1"/>
    </source>
</evidence>
<dbReference type="InterPro" id="IPR027417">
    <property type="entry name" value="P-loop_NTPase"/>
</dbReference>
<reference evidence="6 7" key="1">
    <citation type="submission" date="2020-04" db="EMBL/GenBank/DDBJ databases">
        <title>Genomic insights into acetone-butanol-ethanol (ABE) fermentation by sequencing solventogenic clostridia strains.</title>
        <authorList>
            <person name="Brown S."/>
        </authorList>
    </citation>
    <scope>NUCLEOTIDE SEQUENCE [LARGE SCALE GENOMIC DNA]</scope>
    <source>
        <strain evidence="6 7">DJ011</strain>
    </source>
</reference>
<dbReference type="EMBL" id="JAAZWO010000034">
    <property type="protein sequence ID" value="MBC2399700.1"/>
    <property type="molecule type" value="Genomic_DNA"/>
</dbReference>
<evidence type="ECO:0000313" key="7">
    <source>
        <dbReference type="Proteomes" id="UP000563151"/>
    </source>
</evidence>
<dbReference type="InterPro" id="IPR003439">
    <property type="entry name" value="ABC_transporter-like_ATP-bd"/>
</dbReference>
<keyword evidence="4 6" id="KW-0067">ATP-binding</keyword>
<dbReference type="AlphaFoldDB" id="A0A923J361"/>
<comment type="caution">
    <text evidence="6">The sequence shown here is derived from an EMBL/GenBank/DDBJ whole genome shotgun (WGS) entry which is preliminary data.</text>
</comment>
<keyword evidence="2" id="KW-0813">Transport</keyword>
<evidence type="ECO:0000259" key="5">
    <source>
        <dbReference type="Pfam" id="PF00005"/>
    </source>
</evidence>
<evidence type="ECO:0000256" key="2">
    <source>
        <dbReference type="ARBA" id="ARBA00022448"/>
    </source>
</evidence>
<evidence type="ECO:0000256" key="3">
    <source>
        <dbReference type="ARBA" id="ARBA00022741"/>
    </source>
</evidence>
<dbReference type="PANTHER" id="PTHR43776:SF7">
    <property type="entry name" value="D,D-DIPEPTIDE TRANSPORT ATP-BINDING PROTEIN DDPF-RELATED"/>
    <property type="match status" value="1"/>
</dbReference>
<proteinExistence type="inferred from homology"/>
<accession>A0A923J361</accession>
<dbReference type="InterPro" id="IPR050319">
    <property type="entry name" value="ABC_transp_ATP-bind"/>
</dbReference>
<dbReference type="PANTHER" id="PTHR43776">
    <property type="entry name" value="TRANSPORT ATP-BINDING PROTEIN"/>
    <property type="match status" value="1"/>
</dbReference>
<dbReference type="GO" id="GO:0005524">
    <property type="term" value="F:ATP binding"/>
    <property type="evidence" value="ECO:0007669"/>
    <property type="project" value="UniProtKB-KW"/>
</dbReference>
<comment type="similarity">
    <text evidence="1">Belongs to the ABC transporter superfamily.</text>
</comment>
<gene>
    <name evidence="6" type="ORF">HGG79_18295</name>
</gene>
<feature type="domain" description="ABC transporter" evidence="5">
    <location>
        <begin position="17"/>
        <end position="87"/>
    </location>
</feature>
<name>A0A923J361_CLOTT</name>
<dbReference type="GO" id="GO:0016887">
    <property type="term" value="F:ATP hydrolysis activity"/>
    <property type="evidence" value="ECO:0007669"/>
    <property type="project" value="InterPro"/>
</dbReference>
<sequence length="114" mass="12684">MIQIQDLCFAYDSKEVLSHVNFTLSPGECIGLLGESGLGKSTFAKLMCGILKPTSGQVLIDGINVQKIKGIKPIQLIFQHPDKAVNPKWRMIKTLNEVWNVDERTIKDCGIKDI</sequence>
<evidence type="ECO:0000256" key="4">
    <source>
        <dbReference type="ARBA" id="ARBA00022840"/>
    </source>
</evidence>
<dbReference type="Proteomes" id="UP000563151">
    <property type="component" value="Unassembled WGS sequence"/>
</dbReference>
<keyword evidence="7" id="KW-1185">Reference proteome</keyword>
<protein>
    <submittedName>
        <fullName evidence="6">ATP-binding cassette domain-containing protein</fullName>
    </submittedName>
</protein>
<dbReference type="Gene3D" id="3.40.50.300">
    <property type="entry name" value="P-loop containing nucleotide triphosphate hydrolases"/>
    <property type="match status" value="1"/>
</dbReference>
<evidence type="ECO:0000256" key="1">
    <source>
        <dbReference type="ARBA" id="ARBA00005417"/>
    </source>
</evidence>